<dbReference type="Pfam" id="PF14206">
    <property type="entry name" value="Cys_rich_CPCC"/>
    <property type="match status" value="1"/>
</dbReference>
<dbReference type="RefSeq" id="WP_161390479.1">
    <property type="nucleotide sequence ID" value="NZ_JBHSCP010000001.1"/>
</dbReference>
<name>A0A6I4TSG4_9SPHN</name>
<dbReference type="OrthoDB" id="1456570at2"/>
<dbReference type="EMBL" id="WTYJ01000001">
    <property type="protein sequence ID" value="MXO98886.1"/>
    <property type="molecule type" value="Genomic_DNA"/>
</dbReference>
<evidence type="ECO:0000313" key="2">
    <source>
        <dbReference type="EMBL" id="MXO98886.1"/>
    </source>
</evidence>
<evidence type="ECO:0000313" key="3">
    <source>
        <dbReference type="Proteomes" id="UP000469430"/>
    </source>
</evidence>
<accession>A0A6I4TSG4</accession>
<protein>
    <recommendedName>
        <fullName evidence="1">Cysteine-rich CPCC domain-containing protein</fullName>
    </recommendedName>
</protein>
<evidence type="ECO:0000259" key="1">
    <source>
        <dbReference type="Pfam" id="PF14206"/>
    </source>
</evidence>
<organism evidence="2 3">
    <name type="scientific">Croceibacterium xixiisoli</name>
    <dbReference type="NCBI Taxonomy" id="1476466"/>
    <lineage>
        <taxon>Bacteria</taxon>
        <taxon>Pseudomonadati</taxon>
        <taxon>Pseudomonadota</taxon>
        <taxon>Alphaproteobacteria</taxon>
        <taxon>Sphingomonadales</taxon>
        <taxon>Erythrobacteraceae</taxon>
        <taxon>Croceibacterium</taxon>
    </lineage>
</organism>
<reference evidence="2 3" key="1">
    <citation type="submission" date="2019-12" db="EMBL/GenBank/DDBJ databases">
        <title>Genomic-based taxomic classification of the family Erythrobacteraceae.</title>
        <authorList>
            <person name="Xu L."/>
        </authorList>
    </citation>
    <scope>NUCLEOTIDE SEQUENCE [LARGE SCALE GENOMIC DNA]</scope>
    <source>
        <strain evidence="2 3">S36</strain>
    </source>
</reference>
<dbReference type="AlphaFoldDB" id="A0A6I4TSG4"/>
<proteinExistence type="predicted"/>
<gene>
    <name evidence="2" type="ORF">GRI97_07790</name>
</gene>
<sequence length="87" mass="9696">MSHDAPFKRCCPCCDNRTLDEHADYEICPVCFWEDDGQDDESANEIWGGANGDISLTAARQNYIRIGAADPKNLRHVRAPTEAEAAR</sequence>
<dbReference type="InterPro" id="IPR025983">
    <property type="entry name" value="Cys_rich_CPCC"/>
</dbReference>
<feature type="domain" description="Cysteine-rich CPCC" evidence="1">
    <location>
        <begin position="11"/>
        <end position="84"/>
    </location>
</feature>
<keyword evidence="3" id="KW-1185">Reference proteome</keyword>
<comment type="caution">
    <text evidence="2">The sequence shown here is derived from an EMBL/GenBank/DDBJ whole genome shotgun (WGS) entry which is preliminary data.</text>
</comment>
<dbReference type="Proteomes" id="UP000469430">
    <property type="component" value="Unassembled WGS sequence"/>
</dbReference>